<proteinExistence type="predicted"/>
<organism evidence="2 3">
    <name type="scientific">Clostridium botulinum C</name>
    <dbReference type="NCBI Taxonomy" id="36828"/>
    <lineage>
        <taxon>Bacteria</taxon>
        <taxon>Bacillati</taxon>
        <taxon>Bacillota</taxon>
        <taxon>Clostridia</taxon>
        <taxon>Eubacteriales</taxon>
        <taxon>Clostridiaceae</taxon>
        <taxon>Clostridium</taxon>
    </lineage>
</organism>
<feature type="transmembrane region" description="Helical" evidence="1">
    <location>
        <begin position="12"/>
        <end position="29"/>
    </location>
</feature>
<evidence type="ECO:0000256" key="1">
    <source>
        <dbReference type="SAM" id="Phobius"/>
    </source>
</evidence>
<name>A0A9Q3V8K3_CLOBO</name>
<protein>
    <submittedName>
        <fullName evidence="2">Uncharacterized protein</fullName>
    </submittedName>
</protein>
<accession>A0A9Q3V8K3</accession>
<keyword evidence="1" id="KW-0472">Membrane</keyword>
<evidence type="ECO:0000313" key="2">
    <source>
        <dbReference type="EMBL" id="MCD3195106.1"/>
    </source>
</evidence>
<keyword evidence="1" id="KW-1133">Transmembrane helix</keyword>
<evidence type="ECO:0000313" key="3">
    <source>
        <dbReference type="Proteomes" id="UP000813637"/>
    </source>
</evidence>
<gene>
    <name evidence="2" type="ORF">G8S53_07380</name>
</gene>
<sequence length="276" mass="31553">MYKTLYQKYRLLILILITFFIICVTFSLFKPKGILYDPITTPMKNNYTMKINKTEKLDNTNISLNEVLLDINEVYIKSHIWGKDKLVAIEAKKNPKDTSPLFAFTDLWIGGKLKFLPSSKGYFKLPLKDIKIASSNEPNTEDAIISPLYLSFYFSNGKSTTFKIEDNTNVKKSTKILNINKTIKLNINKKKPLYLKFGQLIKGITYTALSVTTTYYPKDIEITLLVNKNEFKATSGGYGGGIIGKIYFDPIEENNIKIKVKNTETNEKEIIPIKIN</sequence>
<reference evidence="2" key="2">
    <citation type="journal article" date="2021" name="Microorganisms">
        <title>Extensive Genome Exploration of Clostridium botulinum Group III Field Strains.</title>
        <authorList>
            <person name="Fillo S."/>
            <person name="Giordani F."/>
            <person name="Tonon E."/>
            <person name="Drigo I."/>
            <person name="Anselmo A."/>
            <person name="Fortunato A."/>
            <person name="Lista F."/>
            <person name="Bano L."/>
        </authorList>
    </citation>
    <scope>NUCLEOTIDE SEQUENCE</scope>
    <source>
        <strain evidence="2">IZSVe-TV_9877_3_12</strain>
    </source>
</reference>
<comment type="caution">
    <text evidence="2">The sequence shown here is derived from an EMBL/GenBank/DDBJ whole genome shotgun (WGS) entry which is preliminary data.</text>
</comment>
<keyword evidence="1" id="KW-0812">Transmembrane</keyword>
<dbReference type="AlphaFoldDB" id="A0A9Q3V8K3"/>
<dbReference type="EMBL" id="JAAMYB010000006">
    <property type="protein sequence ID" value="MCD3195106.1"/>
    <property type="molecule type" value="Genomic_DNA"/>
</dbReference>
<dbReference type="Proteomes" id="UP000813637">
    <property type="component" value="Unassembled WGS sequence"/>
</dbReference>
<reference evidence="2" key="1">
    <citation type="submission" date="2020-02" db="EMBL/GenBank/DDBJ databases">
        <authorList>
            <person name="Fillo S."/>
            <person name="Giordani F."/>
            <person name="Tonon E."/>
            <person name="Drigo I."/>
            <person name="Anselmo A."/>
            <person name="Fortunato A."/>
            <person name="Bano L."/>
            <person name="Lista F."/>
        </authorList>
    </citation>
    <scope>NUCLEOTIDE SEQUENCE</scope>
    <source>
        <strain evidence="2">IZSVe-TV_9877_3_12</strain>
    </source>
</reference>